<evidence type="ECO:0000313" key="3">
    <source>
        <dbReference type="Proteomes" id="UP000824125"/>
    </source>
</evidence>
<proteinExistence type="predicted"/>
<sequence>MKIKLIKFLKAVFAAGCGFAVSYLAFSLPIALSNGGEESVIKLAIAAGVCAALFVLLLAAFALEKKKEQTAQNAARRQRHEERTRSCREYYDGTPYQVIL</sequence>
<evidence type="ECO:0000313" key="2">
    <source>
        <dbReference type="EMBL" id="HIU69305.1"/>
    </source>
</evidence>
<feature type="transmembrane region" description="Helical" evidence="1">
    <location>
        <begin position="43"/>
        <end position="63"/>
    </location>
</feature>
<name>A0A9D1SP82_9FIRM</name>
<keyword evidence="1" id="KW-0812">Transmembrane</keyword>
<dbReference type="AlphaFoldDB" id="A0A9D1SP82"/>
<reference evidence="2" key="2">
    <citation type="journal article" date="2021" name="PeerJ">
        <title>Extensive microbial diversity within the chicken gut microbiome revealed by metagenomics and culture.</title>
        <authorList>
            <person name="Gilroy R."/>
            <person name="Ravi A."/>
            <person name="Getino M."/>
            <person name="Pursley I."/>
            <person name="Horton D.L."/>
            <person name="Alikhan N.F."/>
            <person name="Baker D."/>
            <person name="Gharbi K."/>
            <person name="Hall N."/>
            <person name="Watson M."/>
            <person name="Adriaenssens E.M."/>
            <person name="Foster-Nyarko E."/>
            <person name="Jarju S."/>
            <person name="Secka A."/>
            <person name="Antonio M."/>
            <person name="Oren A."/>
            <person name="Chaudhuri R.R."/>
            <person name="La Ragione R."/>
            <person name="Hildebrand F."/>
            <person name="Pallen M.J."/>
        </authorList>
    </citation>
    <scope>NUCLEOTIDE SEQUENCE</scope>
    <source>
        <strain evidence="2">CHK176-6737</strain>
    </source>
</reference>
<dbReference type="Proteomes" id="UP000824125">
    <property type="component" value="Unassembled WGS sequence"/>
</dbReference>
<accession>A0A9D1SP82</accession>
<gene>
    <name evidence="2" type="ORF">IAD23_05030</name>
</gene>
<organism evidence="2 3">
    <name type="scientific">Candidatus Scybalenecus merdavium</name>
    <dbReference type="NCBI Taxonomy" id="2840939"/>
    <lineage>
        <taxon>Bacteria</taxon>
        <taxon>Bacillati</taxon>
        <taxon>Bacillota</taxon>
        <taxon>Clostridia</taxon>
        <taxon>Eubacteriales</taxon>
        <taxon>Oscillospiraceae</taxon>
        <taxon>Oscillospiraceae incertae sedis</taxon>
        <taxon>Candidatus Scybalenecus</taxon>
    </lineage>
</organism>
<keyword evidence="1" id="KW-1133">Transmembrane helix</keyword>
<protein>
    <submittedName>
        <fullName evidence="2">Uncharacterized protein</fullName>
    </submittedName>
</protein>
<keyword evidence="1" id="KW-0472">Membrane</keyword>
<reference evidence="2" key="1">
    <citation type="submission" date="2020-10" db="EMBL/GenBank/DDBJ databases">
        <authorList>
            <person name="Gilroy R."/>
        </authorList>
    </citation>
    <scope>NUCLEOTIDE SEQUENCE</scope>
    <source>
        <strain evidence="2">CHK176-6737</strain>
    </source>
</reference>
<comment type="caution">
    <text evidence="2">The sequence shown here is derived from an EMBL/GenBank/DDBJ whole genome shotgun (WGS) entry which is preliminary data.</text>
</comment>
<dbReference type="EMBL" id="DVNM01000027">
    <property type="protein sequence ID" value="HIU69305.1"/>
    <property type="molecule type" value="Genomic_DNA"/>
</dbReference>
<evidence type="ECO:0000256" key="1">
    <source>
        <dbReference type="SAM" id="Phobius"/>
    </source>
</evidence>